<protein>
    <submittedName>
        <fullName evidence="1">Uncharacterized protein</fullName>
    </submittedName>
</protein>
<proteinExistence type="predicted"/>
<sequence>MSLSHPQIPETSQLLKRAIEVSVCLTLLTAYTSQGTKPFLNRFNDLSSLLGGGIISGIWIYAEDKPDAVNATFEALLF</sequence>
<dbReference type="OrthoDB" id="6417021at2759"/>
<evidence type="ECO:0000313" key="1">
    <source>
        <dbReference type="EMBL" id="PPQ79241.1"/>
    </source>
</evidence>
<dbReference type="STRING" id="93625.A0A409WL99"/>
<keyword evidence="2" id="KW-1185">Reference proteome</keyword>
<accession>A0A409WL99</accession>
<dbReference type="EMBL" id="NHYD01003384">
    <property type="protein sequence ID" value="PPQ79241.1"/>
    <property type="molecule type" value="Genomic_DNA"/>
</dbReference>
<dbReference type="InParanoid" id="A0A409WL99"/>
<reference evidence="1 2" key="1">
    <citation type="journal article" date="2018" name="Evol. Lett.">
        <title>Horizontal gene cluster transfer increased hallucinogenic mushroom diversity.</title>
        <authorList>
            <person name="Reynolds H.T."/>
            <person name="Vijayakumar V."/>
            <person name="Gluck-Thaler E."/>
            <person name="Korotkin H.B."/>
            <person name="Matheny P.B."/>
            <person name="Slot J.C."/>
        </authorList>
    </citation>
    <scope>NUCLEOTIDE SEQUENCE [LARGE SCALE GENOMIC DNA]</scope>
    <source>
        <strain evidence="1 2">2631</strain>
    </source>
</reference>
<organism evidence="1 2">
    <name type="scientific">Psilocybe cyanescens</name>
    <dbReference type="NCBI Taxonomy" id="93625"/>
    <lineage>
        <taxon>Eukaryota</taxon>
        <taxon>Fungi</taxon>
        <taxon>Dikarya</taxon>
        <taxon>Basidiomycota</taxon>
        <taxon>Agaricomycotina</taxon>
        <taxon>Agaricomycetes</taxon>
        <taxon>Agaricomycetidae</taxon>
        <taxon>Agaricales</taxon>
        <taxon>Agaricineae</taxon>
        <taxon>Strophariaceae</taxon>
        <taxon>Psilocybe</taxon>
    </lineage>
</organism>
<dbReference type="Proteomes" id="UP000283269">
    <property type="component" value="Unassembled WGS sequence"/>
</dbReference>
<gene>
    <name evidence="1" type="ORF">CVT25_002808</name>
</gene>
<evidence type="ECO:0000313" key="2">
    <source>
        <dbReference type="Proteomes" id="UP000283269"/>
    </source>
</evidence>
<name>A0A409WL99_PSICY</name>
<comment type="caution">
    <text evidence="1">The sequence shown here is derived from an EMBL/GenBank/DDBJ whole genome shotgun (WGS) entry which is preliminary data.</text>
</comment>
<dbReference type="AlphaFoldDB" id="A0A409WL99"/>